<dbReference type="PANTHER" id="PTHR23036:SF151">
    <property type="entry name" value="FIBRONECTIN TYPE-III DOMAIN-CONTAINING PROTEIN"/>
    <property type="match status" value="1"/>
</dbReference>
<protein>
    <recommendedName>
        <fullName evidence="6">Fibronectin type-III domain-containing protein</fullName>
    </recommendedName>
</protein>
<keyword evidence="1" id="KW-0732">Signal</keyword>
<dbReference type="GO" id="GO:0019955">
    <property type="term" value="F:cytokine binding"/>
    <property type="evidence" value="ECO:0007669"/>
    <property type="project" value="TreeGrafter"/>
</dbReference>
<evidence type="ECO:0000256" key="5">
    <source>
        <dbReference type="ARBA" id="ARBA00023180"/>
    </source>
</evidence>
<evidence type="ECO:0000256" key="1">
    <source>
        <dbReference type="ARBA" id="ARBA00022729"/>
    </source>
</evidence>
<dbReference type="InterPro" id="IPR036116">
    <property type="entry name" value="FN3_sf"/>
</dbReference>
<dbReference type="EMBL" id="MU825417">
    <property type="protein sequence ID" value="KAJ7390412.1"/>
    <property type="molecule type" value="Genomic_DNA"/>
</dbReference>
<proteinExistence type="predicted"/>
<dbReference type="Proteomes" id="UP001163046">
    <property type="component" value="Unassembled WGS sequence"/>
</dbReference>
<gene>
    <name evidence="7" type="ORF">OS493_025669</name>
</gene>
<dbReference type="PANTHER" id="PTHR23036">
    <property type="entry name" value="CYTOKINE RECEPTOR"/>
    <property type="match status" value="1"/>
</dbReference>
<dbReference type="AlphaFoldDB" id="A0A9W9ZYV5"/>
<dbReference type="CDD" id="cd00063">
    <property type="entry name" value="FN3"/>
    <property type="match status" value="1"/>
</dbReference>
<feature type="domain" description="Fibronectin type-III" evidence="6">
    <location>
        <begin position="1"/>
        <end position="60"/>
    </location>
</feature>
<keyword evidence="4" id="KW-0675">Receptor</keyword>
<name>A0A9W9ZYV5_9CNID</name>
<sequence>MNFTRAEANFTKVIIIPPDVINHHVTGLMKYTRYVISLAAVNEIGLGVSSDDVIVWTEEDVPSRAPNVNISQIYYTSSTKIRVHWEPLPQRFAHGRLLGYRVEYRGWKQGT</sequence>
<dbReference type="SUPFAM" id="SSF49265">
    <property type="entry name" value="Fibronectin type III"/>
    <property type="match status" value="1"/>
</dbReference>
<dbReference type="InterPro" id="IPR013783">
    <property type="entry name" value="Ig-like_fold"/>
</dbReference>
<keyword evidence="5" id="KW-0325">Glycoprotein</keyword>
<dbReference type="PROSITE" id="PS50853">
    <property type="entry name" value="FN3"/>
    <property type="match status" value="1"/>
</dbReference>
<dbReference type="InterPro" id="IPR050379">
    <property type="entry name" value="Type-I_Cytokine_Rcpt"/>
</dbReference>
<reference evidence="7" key="1">
    <citation type="submission" date="2023-01" db="EMBL/GenBank/DDBJ databases">
        <title>Genome assembly of the deep-sea coral Lophelia pertusa.</title>
        <authorList>
            <person name="Herrera S."/>
            <person name="Cordes E."/>
        </authorList>
    </citation>
    <scope>NUCLEOTIDE SEQUENCE</scope>
    <source>
        <strain evidence="7">USNM1676648</strain>
        <tissue evidence="7">Polyp</tissue>
    </source>
</reference>
<organism evidence="7 8">
    <name type="scientific">Desmophyllum pertusum</name>
    <dbReference type="NCBI Taxonomy" id="174260"/>
    <lineage>
        <taxon>Eukaryota</taxon>
        <taxon>Metazoa</taxon>
        <taxon>Cnidaria</taxon>
        <taxon>Anthozoa</taxon>
        <taxon>Hexacorallia</taxon>
        <taxon>Scleractinia</taxon>
        <taxon>Caryophylliina</taxon>
        <taxon>Caryophylliidae</taxon>
        <taxon>Desmophyllum</taxon>
    </lineage>
</organism>
<dbReference type="InterPro" id="IPR003961">
    <property type="entry name" value="FN3_dom"/>
</dbReference>
<dbReference type="GO" id="GO:0043235">
    <property type="term" value="C:receptor complex"/>
    <property type="evidence" value="ECO:0007669"/>
    <property type="project" value="TreeGrafter"/>
</dbReference>
<evidence type="ECO:0000256" key="2">
    <source>
        <dbReference type="ARBA" id="ARBA00022737"/>
    </source>
</evidence>
<comment type="caution">
    <text evidence="7">The sequence shown here is derived from an EMBL/GenBank/DDBJ whole genome shotgun (WGS) entry which is preliminary data.</text>
</comment>
<dbReference type="OrthoDB" id="152385at2759"/>
<evidence type="ECO:0000256" key="3">
    <source>
        <dbReference type="ARBA" id="ARBA00023157"/>
    </source>
</evidence>
<accession>A0A9W9ZYV5</accession>
<keyword evidence="2" id="KW-0677">Repeat</keyword>
<dbReference type="Gene3D" id="2.60.40.10">
    <property type="entry name" value="Immunoglobulins"/>
    <property type="match status" value="2"/>
</dbReference>
<keyword evidence="8" id="KW-1185">Reference proteome</keyword>
<evidence type="ECO:0000256" key="4">
    <source>
        <dbReference type="ARBA" id="ARBA00023170"/>
    </source>
</evidence>
<evidence type="ECO:0000313" key="7">
    <source>
        <dbReference type="EMBL" id="KAJ7390412.1"/>
    </source>
</evidence>
<evidence type="ECO:0000259" key="6">
    <source>
        <dbReference type="PROSITE" id="PS50853"/>
    </source>
</evidence>
<dbReference type="GO" id="GO:0009897">
    <property type="term" value="C:external side of plasma membrane"/>
    <property type="evidence" value="ECO:0007669"/>
    <property type="project" value="TreeGrafter"/>
</dbReference>
<evidence type="ECO:0000313" key="8">
    <source>
        <dbReference type="Proteomes" id="UP001163046"/>
    </source>
</evidence>
<dbReference type="GO" id="GO:0004896">
    <property type="term" value="F:cytokine receptor activity"/>
    <property type="evidence" value="ECO:0007669"/>
    <property type="project" value="TreeGrafter"/>
</dbReference>
<keyword evidence="3" id="KW-1015">Disulfide bond</keyword>